<comment type="caution">
    <text evidence="2">The sequence shown here is derived from an EMBL/GenBank/DDBJ whole genome shotgun (WGS) entry which is preliminary data.</text>
</comment>
<evidence type="ECO:0000256" key="1">
    <source>
        <dbReference type="SAM" id="SignalP"/>
    </source>
</evidence>
<name>A0AAD6YU38_9AGAR</name>
<proteinExistence type="predicted"/>
<feature type="signal peptide" evidence="1">
    <location>
        <begin position="1"/>
        <end position="21"/>
    </location>
</feature>
<reference evidence="2" key="1">
    <citation type="submission" date="2023-03" db="EMBL/GenBank/DDBJ databases">
        <title>Massive genome expansion in bonnet fungi (Mycena s.s.) driven by repeated elements and novel gene families across ecological guilds.</title>
        <authorList>
            <consortium name="Lawrence Berkeley National Laboratory"/>
            <person name="Harder C.B."/>
            <person name="Miyauchi S."/>
            <person name="Viragh M."/>
            <person name="Kuo A."/>
            <person name="Thoen E."/>
            <person name="Andreopoulos B."/>
            <person name="Lu D."/>
            <person name="Skrede I."/>
            <person name="Drula E."/>
            <person name="Henrissat B."/>
            <person name="Morin E."/>
            <person name="Kohler A."/>
            <person name="Barry K."/>
            <person name="LaButti K."/>
            <person name="Morin E."/>
            <person name="Salamov A."/>
            <person name="Lipzen A."/>
            <person name="Mereny Z."/>
            <person name="Hegedus B."/>
            <person name="Baldrian P."/>
            <person name="Stursova M."/>
            <person name="Weitz H."/>
            <person name="Taylor A."/>
            <person name="Grigoriev I.V."/>
            <person name="Nagy L.G."/>
            <person name="Martin F."/>
            <person name="Kauserud H."/>
        </authorList>
    </citation>
    <scope>NUCLEOTIDE SEQUENCE</scope>
    <source>
        <strain evidence="2">9144</strain>
    </source>
</reference>
<evidence type="ECO:0008006" key="4">
    <source>
        <dbReference type="Google" id="ProtNLM"/>
    </source>
</evidence>
<feature type="chain" id="PRO_5041917618" description="Pectinesterase inhibitor domain-containing protein" evidence="1">
    <location>
        <begin position="22"/>
        <end position="195"/>
    </location>
</feature>
<dbReference type="EMBL" id="JARJCW010000001">
    <property type="protein sequence ID" value="KAJ7229794.1"/>
    <property type="molecule type" value="Genomic_DNA"/>
</dbReference>
<accession>A0AAD6YU38</accession>
<keyword evidence="3" id="KW-1185">Reference proteome</keyword>
<gene>
    <name evidence="2" type="ORF">GGX14DRAFT_383755</name>
</gene>
<organism evidence="2 3">
    <name type="scientific">Mycena pura</name>
    <dbReference type="NCBI Taxonomy" id="153505"/>
    <lineage>
        <taxon>Eukaryota</taxon>
        <taxon>Fungi</taxon>
        <taxon>Dikarya</taxon>
        <taxon>Basidiomycota</taxon>
        <taxon>Agaricomycotina</taxon>
        <taxon>Agaricomycetes</taxon>
        <taxon>Agaricomycetidae</taxon>
        <taxon>Agaricales</taxon>
        <taxon>Marasmiineae</taxon>
        <taxon>Mycenaceae</taxon>
        <taxon>Mycena</taxon>
    </lineage>
</organism>
<sequence length="195" mass="20674">MARIFVAFITFVSLLQSLASCSKTFDVSVSTSIQAAHDSLGPINTASNGITNACLLLQTQLSLLDTNNAIMQIADSLLANAPPAPNDAQARIVAGLQAVQDQLSRTFLHGNITAGAVYNTCHTRYEYDTFVMSAYKRLGVVQVANTSIVSALVAAENDLKNCLHGDADAIDTGVDTPVTTTNTFSNEFSLSTEPE</sequence>
<dbReference type="Proteomes" id="UP001219525">
    <property type="component" value="Unassembled WGS sequence"/>
</dbReference>
<keyword evidence="1" id="KW-0732">Signal</keyword>
<evidence type="ECO:0000313" key="3">
    <source>
        <dbReference type="Proteomes" id="UP001219525"/>
    </source>
</evidence>
<protein>
    <recommendedName>
        <fullName evidence="4">Pectinesterase inhibitor domain-containing protein</fullName>
    </recommendedName>
</protein>
<dbReference type="AlphaFoldDB" id="A0AAD6YU38"/>
<evidence type="ECO:0000313" key="2">
    <source>
        <dbReference type="EMBL" id="KAJ7229794.1"/>
    </source>
</evidence>
<dbReference type="PROSITE" id="PS51257">
    <property type="entry name" value="PROKAR_LIPOPROTEIN"/>
    <property type="match status" value="1"/>
</dbReference>